<evidence type="ECO:0000256" key="9">
    <source>
        <dbReference type="ARBA" id="ARBA00023004"/>
    </source>
</evidence>
<protein>
    <recommendedName>
        <fullName evidence="13">Tubulin-specific chaperone A</fullName>
    </recommendedName>
</protein>
<comment type="function">
    <text evidence="1">Functions as an electron carrier between membrane-bound cytochrome b6-f and photosystem I in oxygenic photosynthesis.</text>
</comment>
<keyword evidence="13" id="KW-0493">Microtubule</keyword>
<name>A0A9D4TV44_CHLVU</name>
<keyword evidence="6 12" id="KW-0349">Heme</keyword>
<dbReference type="InterPro" id="IPR023655">
    <property type="entry name" value="Cyt_C6"/>
</dbReference>
<dbReference type="InterPro" id="IPR036909">
    <property type="entry name" value="Cyt_c-like_dom_sf"/>
</dbReference>
<evidence type="ECO:0000256" key="4">
    <source>
        <dbReference type="ARBA" id="ARBA00022448"/>
    </source>
</evidence>
<keyword evidence="4" id="KW-0813">Transport</keyword>
<dbReference type="GO" id="GO:0020037">
    <property type="term" value="F:heme binding"/>
    <property type="evidence" value="ECO:0007669"/>
    <property type="project" value="InterPro"/>
</dbReference>
<dbReference type="AlphaFoldDB" id="A0A9D4TV44"/>
<dbReference type="Gene3D" id="1.10.760.10">
    <property type="entry name" value="Cytochrome c-like domain"/>
    <property type="match status" value="1"/>
</dbReference>
<evidence type="ECO:0000256" key="3">
    <source>
        <dbReference type="ARBA" id="ARBA00009650"/>
    </source>
</evidence>
<evidence type="ECO:0000259" key="15">
    <source>
        <dbReference type="PROSITE" id="PS51007"/>
    </source>
</evidence>
<keyword evidence="10" id="KW-0793">Thylakoid</keyword>
<proteinExistence type="inferred from homology"/>
<keyword evidence="13" id="KW-0963">Cytoplasm</keyword>
<comment type="subunit">
    <text evidence="13">Supercomplex made of cofactors A to E. Cofactors A and D function by capturing and stabilizing tubulin in a quasi-native conformation. Cofactor E binds to the cofactor D-tubulin complex; interaction with cofactor C then causes the release of tubulin polypeptides that are committed to the native state.</text>
</comment>
<reference evidence="16" key="2">
    <citation type="submission" date="2020-11" db="EMBL/GenBank/DDBJ databases">
        <authorList>
            <person name="Cecchin M."/>
            <person name="Marcolungo L."/>
            <person name="Rossato M."/>
            <person name="Girolomoni L."/>
            <person name="Cosentino E."/>
            <person name="Cuine S."/>
            <person name="Li-Beisson Y."/>
            <person name="Delledonne M."/>
            <person name="Ballottari M."/>
        </authorList>
    </citation>
    <scope>NUCLEOTIDE SEQUENCE</scope>
    <source>
        <strain evidence="16">211/11P</strain>
        <tissue evidence="16">Whole cell</tissue>
    </source>
</reference>
<evidence type="ECO:0000313" key="16">
    <source>
        <dbReference type="EMBL" id="KAI3435668.1"/>
    </source>
</evidence>
<evidence type="ECO:0000256" key="5">
    <source>
        <dbReference type="ARBA" id="ARBA00022531"/>
    </source>
</evidence>
<keyword evidence="17" id="KW-1185">Reference proteome</keyword>
<dbReference type="PANTHER" id="PTHR34688">
    <property type="entry name" value="CYTOCHROME C6, CHLOROPLASTIC"/>
    <property type="match status" value="1"/>
</dbReference>
<dbReference type="Gene3D" id="1.20.58.90">
    <property type="match status" value="1"/>
</dbReference>
<keyword evidence="14" id="KW-0732">Signal</keyword>
<evidence type="ECO:0000256" key="13">
    <source>
        <dbReference type="RuleBase" id="RU364030"/>
    </source>
</evidence>
<keyword evidence="9 12" id="KW-0408">Iron</keyword>
<dbReference type="Pfam" id="PF13442">
    <property type="entry name" value="Cytochrome_CBB3"/>
    <property type="match status" value="1"/>
</dbReference>
<reference evidence="16" key="1">
    <citation type="journal article" date="2019" name="Plant J.">
        <title>Chlorella vulgaris genome assembly and annotation reveals the molecular basis for metabolic acclimation to high light conditions.</title>
        <authorList>
            <person name="Cecchin M."/>
            <person name="Marcolungo L."/>
            <person name="Rossato M."/>
            <person name="Girolomoni L."/>
            <person name="Cosentino E."/>
            <person name="Cuine S."/>
            <person name="Li-Beisson Y."/>
            <person name="Delledonne M."/>
            <person name="Ballottari M."/>
        </authorList>
    </citation>
    <scope>NUCLEOTIDE SEQUENCE</scope>
    <source>
        <strain evidence="16">211/11P</strain>
    </source>
</reference>
<dbReference type="OrthoDB" id="296187at2759"/>
<accession>A0A9D4TV44</accession>
<dbReference type="InterPro" id="IPR009056">
    <property type="entry name" value="Cyt_c-like_dom"/>
</dbReference>
<dbReference type="InterPro" id="IPR004226">
    <property type="entry name" value="TBCA"/>
</dbReference>
<keyword evidence="5" id="KW-0602">Photosynthesis</keyword>
<dbReference type="Pfam" id="PF02970">
    <property type="entry name" value="TBCA"/>
    <property type="match status" value="1"/>
</dbReference>
<dbReference type="GO" id="GO:0009055">
    <property type="term" value="F:electron transfer activity"/>
    <property type="evidence" value="ECO:0007669"/>
    <property type="project" value="InterPro"/>
</dbReference>
<dbReference type="GO" id="GO:0015979">
    <property type="term" value="P:photosynthesis"/>
    <property type="evidence" value="ECO:0007669"/>
    <property type="project" value="UniProtKB-KW"/>
</dbReference>
<evidence type="ECO:0000256" key="11">
    <source>
        <dbReference type="ARBA" id="ARBA00023186"/>
    </source>
</evidence>
<dbReference type="GO" id="GO:0005874">
    <property type="term" value="C:microtubule"/>
    <property type="evidence" value="ECO:0007669"/>
    <property type="project" value="UniProtKB-KW"/>
</dbReference>
<dbReference type="Proteomes" id="UP001055712">
    <property type="component" value="Unassembled WGS sequence"/>
</dbReference>
<dbReference type="PANTHER" id="PTHR34688:SF2">
    <property type="entry name" value="CYTOCHROME C6, CHLOROPLASTIC"/>
    <property type="match status" value="1"/>
</dbReference>
<comment type="caution">
    <text evidence="16">The sequence shown here is derived from an EMBL/GenBank/DDBJ whole genome shotgun (WGS) entry which is preliminary data.</text>
</comment>
<dbReference type="GO" id="GO:0007021">
    <property type="term" value="P:tubulin complex assembly"/>
    <property type="evidence" value="ECO:0007669"/>
    <property type="project" value="UniProtKB-UniRule"/>
</dbReference>
<dbReference type="SUPFAM" id="SSF46626">
    <property type="entry name" value="Cytochrome c"/>
    <property type="match status" value="1"/>
</dbReference>
<evidence type="ECO:0000256" key="14">
    <source>
        <dbReference type="SAM" id="SignalP"/>
    </source>
</evidence>
<evidence type="ECO:0000256" key="7">
    <source>
        <dbReference type="ARBA" id="ARBA00022723"/>
    </source>
</evidence>
<feature type="signal peptide" evidence="14">
    <location>
        <begin position="1"/>
        <end position="35"/>
    </location>
</feature>
<dbReference type="GO" id="GO:0005506">
    <property type="term" value="F:iron ion binding"/>
    <property type="evidence" value="ECO:0007669"/>
    <property type="project" value="InterPro"/>
</dbReference>
<evidence type="ECO:0000256" key="1">
    <source>
        <dbReference type="ARBA" id="ARBA00002347"/>
    </source>
</evidence>
<feature type="chain" id="PRO_5038823688" description="Tubulin-specific chaperone A" evidence="14">
    <location>
        <begin position="36"/>
        <end position="261"/>
    </location>
</feature>
<evidence type="ECO:0000256" key="8">
    <source>
        <dbReference type="ARBA" id="ARBA00022982"/>
    </source>
</evidence>
<keyword evidence="7 12" id="KW-0479">Metal-binding</keyword>
<evidence type="ECO:0000256" key="2">
    <source>
        <dbReference type="ARBA" id="ARBA00006806"/>
    </source>
</evidence>
<dbReference type="GO" id="GO:0007023">
    <property type="term" value="P:post-chaperonin tubulin folding pathway"/>
    <property type="evidence" value="ECO:0007669"/>
    <property type="project" value="UniProtKB-UniRule"/>
</dbReference>
<dbReference type="PROSITE" id="PS51007">
    <property type="entry name" value="CYTC"/>
    <property type="match status" value="1"/>
</dbReference>
<comment type="similarity">
    <text evidence="2 13">Belongs to the TBCA family.</text>
</comment>
<keyword evidence="8" id="KW-0249">Electron transport</keyword>
<gene>
    <name evidence="16" type="ORF">D9Q98_001726</name>
</gene>
<keyword evidence="13" id="KW-0206">Cytoskeleton</keyword>
<evidence type="ECO:0000256" key="12">
    <source>
        <dbReference type="PROSITE-ProRule" id="PRU00433"/>
    </source>
</evidence>
<dbReference type="GO" id="GO:0048487">
    <property type="term" value="F:beta-tubulin binding"/>
    <property type="evidence" value="ECO:0007669"/>
    <property type="project" value="InterPro"/>
</dbReference>
<evidence type="ECO:0000256" key="10">
    <source>
        <dbReference type="ARBA" id="ARBA00023078"/>
    </source>
</evidence>
<comment type="similarity">
    <text evidence="3">Belongs to the cytochrome c family. PetJ subfamily.</text>
</comment>
<evidence type="ECO:0000313" key="17">
    <source>
        <dbReference type="Proteomes" id="UP001055712"/>
    </source>
</evidence>
<keyword evidence="11 13" id="KW-0143">Chaperone</keyword>
<dbReference type="SUPFAM" id="SSF46988">
    <property type="entry name" value="Tubulin chaperone cofactor A"/>
    <property type="match status" value="1"/>
</dbReference>
<organism evidence="16 17">
    <name type="scientific">Chlorella vulgaris</name>
    <name type="common">Green alga</name>
    <dbReference type="NCBI Taxonomy" id="3077"/>
    <lineage>
        <taxon>Eukaryota</taxon>
        <taxon>Viridiplantae</taxon>
        <taxon>Chlorophyta</taxon>
        <taxon>core chlorophytes</taxon>
        <taxon>Trebouxiophyceae</taxon>
        <taxon>Chlorellales</taxon>
        <taxon>Chlorellaceae</taxon>
        <taxon>Chlorella clade</taxon>
        <taxon>Chlorella</taxon>
    </lineage>
</organism>
<dbReference type="EMBL" id="SIDB01000002">
    <property type="protein sequence ID" value="KAI3435668.1"/>
    <property type="molecule type" value="Genomic_DNA"/>
</dbReference>
<sequence>MRTEHAAARATVAAAGVAGTWTIAALLMLTPPACAADAPAMFERSCAGCHSGGGNIIRRDATLQQRDLEKYGYADQDSMVAIIANGRNSMPGFGASCAPRGACTFGPRLADDDIAALAAFVLSSAKDAINVDTPQAIPIPDQQDAAEAATTMSDADKRTLKVKAGVVRRLHKELGMYQAEVETEGGKVQRLKDAGADPHDIKYAENILAESSAMLPDTRQRLEEAFRDLQGLVEEFNGSLAGSEELAAAQEQVTAAQQLFA</sequence>
<evidence type="ECO:0000256" key="6">
    <source>
        <dbReference type="ARBA" id="ARBA00022617"/>
    </source>
</evidence>
<comment type="subcellular location">
    <subcellularLocation>
        <location evidence="13">Cytoplasm</location>
        <location evidence="13">Cytoskeleton</location>
    </subcellularLocation>
</comment>
<feature type="domain" description="Cytochrome c" evidence="15">
    <location>
        <begin position="33"/>
        <end position="125"/>
    </location>
</feature>
<dbReference type="InterPro" id="IPR036126">
    <property type="entry name" value="TBCA_sf"/>
</dbReference>